<dbReference type="STRING" id="1798692.A3G00_03420"/>
<evidence type="ECO:0000259" key="2">
    <source>
        <dbReference type="Pfam" id="PF13635"/>
    </source>
</evidence>
<dbReference type="PANTHER" id="PTHR43566">
    <property type="entry name" value="CONSERVED PROTEIN"/>
    <property type="match status" value="1"/>
</dbReference>
<name>A0A1F6MQY8_9BACT</name>
<evidence type="ECO:0008006" key="5">
    <source>
        <dbReference type="Google" id="ProtNLM"/>
    </source>
</evidence>
<dbReference type="InterPro" id="IPR041682">
    <property type="entry name" value="AAA_14"/>
</dbReference>
<dbReference type="InterPro" id="IPR027417">
    <property type="entry name" value="P-loop_NTPase"/>
</dbReference>
<comment type="caution">
    <text evidence="3">The sequence shown here is derived from an EMBL/GenBank/DDBJ whole genome shotgun (WGS) entry which is preliminary data.</text>
</comment>
<dbReference type="AlphaFoldDB" id="A0A1F6MQY8"/>
<feature type="domain" description="AAA" evidence="1">
    <location>
        <begin position="42"/>
        <end position="174"/>
    </location>
</feature>
<protein>
    <recommendedName>
        <fullName evidence="5">AAA+ ATPase domain-containing protein</fullName>
    </recommendedName>
</protein>
<evidence type="ECO:0000313" key="4">
    <source>
        <dbReference type="Proteomes" id="UP000178347"/>
    </source>
</evidence>
<dbReference type="PANTHER" id="PTHR43566:SF1">
    <property type="entry name" value="AAA+ ATPASE DOMAIN-CONTAINING PROTEIN"/>
    <property type="match status" value="1"/>
</dbReference>
<reference evidence="3 4" key="1">
    <citation type="journal article" date="2016" name="Nat. Commun.">
        <title>Thousands of microbial genomes shed light on interconnected biogeochemical processes in an aquifer system.</title>
        <authorList>
            <person name="Anantharaman K."/>
            <person name="Brown C.T."/>
            <person name="Hug L.A."/>
            <person name="Sharon I."/>
            <person name="Castelle C.J."/>
            <person name="Probst A.J."/>
            <person name="Thomas B.C."/>
            <person name="Singh A."/>
            <person name="Wilkins M.J."/>
            <person name="Karaoz U."/>
            <person name="Brodie E.L."/>
            <person name="Williams K.H."/>
            <person name="Hubbard S.S."/>
            <person name="Banfield J.F."/>
        </authorList>
    </citation>
    <scope>NUCLEOTIDE SEQUENCE [LARGE SCALE GENOMIC DNA]</scope>
</reference>
<dbReference type="SUPFAM" id="SSF52540">
    <property type="entry name" value="P-loop containing nucleoside triphosphate hydrolases"/>
    <property type="match status" value="1"/>
</dbReference>
<accession>A0A1F6MQY8</accession>
<dbReference type="EMBL" id="MFQN01000033">
    <property type="protein sequence ID" value="OGH73930.1"/>
    <property type="molecule type" value="Genomic_DNA"/>
</dbReference>
<dbReference type="Gene3D" id="3.40.50.300">
    <property type="entry name" value="P-loop containing nucleotide triphosphate hydrolases"/>
    <property type="match status" value="1"/>
</dbReference>
<feature type="domain" description="DUF4143" evidence="2">
    <location>
        <begin position="243"/>
        <end position="396"/>
    </location>
</feature>
<dbReference type="InterPro" id="IPR025420">
    <property type="entry name" value="DUF4143"/>
</dbReference>
<sequence>MIFYHRYDRITLDFYLSHIYHDTNNMIKRDILAKIMPWVGKEKILVLKGSRQVGKTTLLRQIESEIKGCQQTAVVAYLSADDLDNRRFFQSPDALELYLRQRYGFPGNFIYLMIDEFQAIPNAGIFLKNLFDRNKKNVQFIVSGSSSLEITKNTEFLTGRALNFMIERVSFFEYFKYIQNLDIEVLSIEREKELRLFYDTYPQKLEMAFGEYLKFGGYPEVATTSAVDDKKLILSSISKTYIEKDIINFLKVENVAGFNSLLKLLAEQSGKLVNKNELSNTLSMSINTVKKYAEFLSGTYVVNFLKPFSSNLRIEITKMPKVYILDLGLRNYLLDSWNSETVSGDGDAVENFVYLTLLARRDAESIRFYRTIGGAEIDFLLEENDGSLTSCEVKYREKISGIPTAMKNAKERYPQKIKRQIIITKRTLLIDKDVWFIPAVLLPFVKW</sequence>
<dbReference type="Pfam" id="PF13173">
    <property type="entry name" value="AAA_14"/>
    <property type="match status" value="1"/>
</dbReference>
<evidence type="ECO:0000259" key="1">
    <source>
        <dbReference type="Pfam" id="PF13173"/>
    </source>
</evidence>
<evidence type="ECO:0000313" key="3">
    <source>
        <dbReference type="EMBL" id="OGH73930.1"/>
    </source>
</evidence>
<organism evidence="3 4">
    <name type="scientific">Candidatus Magasanikbacteria bacterium RIFCSPLOWO2_12_FULL_43_12</name>
    <dbReference type="NCBI Taxonomy" id="1798692"/>
    <lineage>
        <taxon>Bacteria</taxon>
        <taxon>Candidatus Magasanikiibacteriota</taxon>
    </lineage>
</organism>
<dbReference type="Pfam" id="PF13635">
    <property type="entry name" value="DUF4143"/>
    <property type="match status" value="1"/>
</dbReference>
<gene>
    <name evidence="3" type="ORF">A3G00_03420</name>
</gene>
<dbReference type="Proteomes" id="UP000178347">
    <property type="component" value="Unassembled WGS sequence"/>
</dbReference>
<proteinExistence type="predicted"/>